<comment type="caution">
    <text evidence="1">The sequence shown here is derived from an EMBL/GenBank/DDBJ whole genome shotgun (WGS) entry which is preliminary data.</text>
</comment>
<evidence type="ECO:0000313" key="1">
    <source>
        <dbReference type="EMBL" id="NLZ24706.1"/>
    </source>
</evidence>
<accession>A0A847VDU3</accession>
<name>A0A847VDU3_9BACT</name>
<proteinExistence type="predicted"/>
<dbReference type="Proteomes" id="UP000564033">
    <property type="component" value="Unassembled WGS sequence"/>
</dbReference>
<protein>
    <submittedName>
        <fullName evidence="1">Uncharacterized protein</fullName>
    </submittedName>
</protein>
<organism evidence="1 2">
    <name type="scientific">Candidatus Dojkabacteria bacterium</name>
    <dbReference type="NCBI Taxonomy" id="2099670"/>
    <lineage>
        <taxon>Bacteria</taxon>
        <taxon>Candidatus Dojkabacteria</taxon>
    </lineage>
</organism>
<sequence length="100" mass="11697">MENLHEKHREEEEDVKYNIGRIGDYLKHKDGAGLQEHLNKLINHLPKNVTTLSIPMLTEDGLTVIVAKKESIDKKPEYEEWGIRNLIDYALTLDENYPKR</sequence>
<dbReference type="AlphaFoldDB" id="A0A847VDU3"/>
<gene>
    <name evidence="1" type="ORF">GX888_03125</name>
</gene>
<reference evidence="1 2" key="1">
    <citation type="journal article" date="2020" name="Biotechnol. Biofuels">
        <title>New insights from the biogas microbiome by comprehensive genome-resolved metagenomics of nearly 1600 species originating from multiple anaerobic digesters.</title>
        <authorList>
            <person name="Campanaro S."/>
            <person name="Treu L."/>
            <person name="Rodriguez-R L.M."/>
            <person name="Kovalovszki A."/>
            <person name="Ziels R.M."/>
            <person name="Maus I."/>
            <person name="Zhu X."/>
            <person name="Kougias P.G."/>
            <person name="Basile A."/>
            <person name="Luo G."/>
            <person name="Schluter A."/>
            <person name="Konstantinidis K.T."/>
            <person name="Angelidaki I."/>
        </authorList>
    </citation>
    <scope>NUCLEOTIDE SEQUENCE [LARGE SCALE GENOMIC DNA]</scope>
    <source>
        <strain evidence="1">AS19jrsBPTG_9</strain>
    </source>
</reference>
<dbReference type="EMBL" id="JAAZIL010000079">
    <property type="protein sequence ID" value="NLZ24706.1"/>
    <property type="molecule type" value="Genomic_DNA"/>
</dbReference>
<evidence type="ECO:0000313" key="2">
    <source>
        <dbReference type="Proteomes" id="UP000564033"/>
    </source>
</evidence>